<reference evidence="8 9" key="1">
    <citation type="submission" date="2019-06" db="EMBL/GenBank/DDBJ databases">
        <authorList>
            <person name="Lee I."/>
            <person name="Jang G.I."/>
            <person name="Hwang C.Y."/>
        </authorList>
    </citation>
    <scope>NUCLEOTIDE SEQUENCE [LARGE SCALE GENOMIC DNA]</scope>
    <source>
        <strain evidence="8 9">PAMC 28131</strain>
    </source>
</reference>
<evidence type="ECO:0000256" key="5">
    <source>
        <dbReference type="ARBA" id="ARBA00022691"/>
    </source>
</evidence>
<dbReference type="EMBL" id="VFSU01000030">
    <property type="protein sequence ID" value="TPE59460.1"/>
    <property type="molecule type" value="Genomic_DNA"/>
</dbReference>
<feature type="binding site" evidence="7">
    <location>
        <position position="138"/>
    </location>
    <ligand>
        <name>substrate</name>
    </ligand>
</feature>
<keyword evidence="6 7" id="KW-0819">tRNA processing</keyword>
<comment type="caution">
    <text evidence="7">Lacks conserved residue(s) required for the propagation of feature annotation.</text>
</comment>
<dbReference type="Gene3D" id="3.40.50.150">
    <property type="entry name" value="Vaccinia Virus protein VP39"/>
    <property type="match status" value="1"/>
</dbReference>
<dbReference type="RefSeq" id="WP_140928906.1">
    <property type="nucleotide sequence ID" value="NZ_VFSU01000030.1"/>
</dbReference>
<evidence type="ECO:0000313" key="8">
    <source>
        <dbReference type="EMBL" id="TPE59460.1"/>
    </source>
</evidence>
<evidence type="ECO:0000313" key="9">
    <source>
        <dbReference type="Proteomes" id="UP000319897"/>
    </source>
</evidence>
<evidence type="ECO:0000256" key="3">
    <source>
        <dbReference type="ARBA" id="ARBA00022603"/>
    </source>
</evidence>
<evidence type="ECO:0000256" key="6">
    <source>
        <dbReference type="ARBA" id="ARBA00022694"/>
    </source>
</evidence>
<dbReference type="InterPro" id="IPR003358">
    <property type="entry name" value="tRNA_(Gua-N-7)_MeTrfase_Trmb"/>
</dbReference>
<protein>
    <recommendedName>
        <fullName evidence="7">tRNA (guanine-N(7)-)-methyltransferase</fullName>
        <ecNumber evidence="7">2.1.1.33</ecNumber>
    </recommendedName>
    <alternativeName>
        <fullName evidence="7">tRNA (guanine(46)-N(7))-methyltransferase</fullName>
    </alternativeName>
    <alternativeName>
        <fullName evidence="7">tRNA(m7G46)-methyltransferase</fullName>
    </alternativeName>
</protein>
<evidence type="ECO:0000256" key="1">
    <source>
        <dbReference type="ARBA" id="ARBA00000142"/>
    </source>
</evidence>
<feature type="binding site" evidence="7">
    <location>
        <position position="134"/>
    </location>
    <ligand>
        <name>S-adenosyl-L-methionine</name>
        <dbReference type="ChEBI" id="CHEBI:59789"/>
    </ligand>
</feature>
<dbReference type="OrthoDB" id="9802090at2"/>
<sequence>MTAAPDPLSIRRLYGRAQGHPLRANAQKLIDELLPRLAVPEEGPLSAETLFGDARPLAFEVGFGKGEHLGFQAALRPDWGFIGAEPYLNGVAGLLAEVEERGLSNVRVHRGDALDVLERLPDASLSTLYLLHPDPWPKARHTKRRFVNAGPLKLVAAKLKPGGEFRVATDHVGYMRHTLAVMQSQPQFEWTAETPDDWERIPADWPDTRFAEKARALGHDVWRLIYRRA</sequence>
<keyword evidence="4 7" id="KW-0808">Transferase</keyword>
<name>A0A501XG03_9SPHN</name>
<feature type="binding site" evidence="7">
    <location>
        <position position="112"/>
    </location>
    <ligand>
        <name>S-adenosyl-L-methionine</name>
        <dbReference type="ChEBI" id="CHEBI:59789"/>
    </ligand>
</feature>
<comment type="function">
    <text evidence="2 7">Catalyzes the formation of N(7)-methylguanine at position 46 (m7G46) in tRNA.</text>
</comment>
<evidence type="ECO:0000256" key="7">
    <source>
        <dbReference type="HAMAP-Rule" id="MF_01057"/>
    </source>
</evidence>
<proteinExistence type="inferred from homology"/>
<feature type="binding site" evidence="7">
    <location>
        <position position="60"/>
    </location>
    <ligand>
        <name>S-adenosyl-L-methionine</name>
        <dbReference type="ChEBI" id="CHEBI:59789"/>
    </ligand>
</feature>
<comment type="caution">
    <text evidence="8">The sequence shown here is derived from an EMBL/GenBank/DDBJ whole genome shotgun (WGS) entry which is preliminary data.</text>
</comment>
<comment type="pathway">
    <text evidence="7">tRNA modification; N(7)-methylguanine-tRNA biosynthesis.</text>
</comment>
<dbReference type="PROSITE" id="PS51625">
    <property type="entry name" value="SAM_MT_TRMB"/>
    <property type="match status" value="1"/>
</dbReference>
<dbReference type="GO" id="GO:0008176">
    <property type="term" value="F:tRNA (guanine(46)-N7)-methyltransferase activity"/>
    <property type="evidence" value="ECO:0007669"/>
    <property type="project" value="UniProtKB-UniRule"/>
</dbReference>
<dbReference type="AlphaFoldDB" id="A0A501XG03"/>
<organism evidence="8 9">
    <name type="scientific">Sandaracinobacter neustonicus</name>
    <dbReference type="NCBI Taxonomy" id="1715348"/>
    <lineage>
        <taxon>Bacteria</taxon>
        <taxon>Pseudomonadati</taxon>
        <taxon>Pseudomonadota</taxon>
        <taxon>Alphaproteobacteria</taxon>
        <taxon>Sphingomonadales</taxon>
        <taxon>Sphingosinicellaceae</taxon>
        <taxon>Sandaracinobacter</taxon>
    </lineage>
</organism>
<dbReference type="SUPFAM" id="SSF53335">
    <property type="entry name" value="S-adenosyl-L-methionine-dependent methyltransferases"/>
    <property type="match status" value="1"/>
</dbReference>
<dbReference type="PANTHER" id="PTHR23417:SF14">
    <property type="entry name" value="PENTACOTRIPEPTIDE-REPEAT REGION OF PRORP DOMAIN-CONTAINING PROTEIN"/>
    <property type="match status" value="1"/>
</dbReference>
<evidence type="ECO:0000256" key="2">
    <source>
        <dbReference type="ARBA" id="ARBA00003015"/>
    </source>
</evidence>
<gene>
    <name evidence="7 8" type="primary">trmB</name>
    <name evidence="8" type="ORF">FJQ54_13300</name>
</gene>
<dbReference type="Proteomes" id="UP000319897">
    <property type="component" value="Unassembled WGS sequence"/>
</dbReference>
<comment type="catalytic activity">
    <reaction evidence="1 7">
        <text>guanosine(46) in tRNA + S-adenosyl-L-methionine = N(7)-methylguanosine(46) in tRNA + S-adenosyl-L-homocysteine</text>
        <dbReference type="Rhea" id="RHEA:42708"/>
        <dbReference type="Rhea" id="RHEA-COMP:10188"/>
        <dbReference type="Rhea" id="RHEA-COMP:10189"/>
        <dbReference type="ChEBI" id="CHEBI:57856"/>
        <dbReference type="ChEBI" id="CHEBI:59789"/>
        <dbReference type="ChEBI" id="CHEBI:74269"/>
        <dbReference type="ChEBI" id="CHEBI:74480"/>
        <dbReference type="EC" id="2.1.1.33"/>
    </reaction>
</comment>
<comment type="similarity">
    <text evidence="7">Belongs to the class I-like SAM-binding methyltransferase superfamily. TrmB family.</text>
</comment>
<dbReference type="GO" id="GO:0043527">
    <property type="term" value="C:tRNA methyltransferase complex"/>
    <property type="evidence" value="ECO:0007669"/>
    <property type="project" value="TreeGrafter"/>
</dbReference>
<dbReference type="InterPro" id="IPR029063">
    <property type="entry name" value="SAM-dependent_MTases_sf"/>
</dbReference>
<accession>A0A501XG03</accession>
<feature type="binding site" evidence="7">
    <location>
        <position position="170"/>
    </location>
    <ligand>
        <name>substrate</name>
    </ligand>
</feature>
<dbReference type="UniPathway" id="UPA00989"/>
<dbReference type="InterPro" id="IPR055361">
    <property type="entry name" value="tRNA_methyltr_TrmB_bact"/>
</dbReference>
<dbReference type="PANTHER" id="PTHR23417">
    <property type="entry name" value="3-DEOXY-D-MANNO-OCTULOSONIC-ACID TRANSFERASE/TRNA GUANINE-N 7 - -METHYLTRANSFERASE"/>
    <property type="match status" value="1"/>
</dbReference>
<dbReference type="NCBIfam" id="TIGR00091">
    <property type="entry name" value="tRNA (guanosine(46)-N7)-methyltransferase TrmB"/>
    <property type="match status" value="1"/>
</dbReference>
<dbReference type="Pfam" id="PF02390">
    <property type="entry name" value="Methyltransf_4"/>
    <property type="match status" value="1"/>
</dbReference>
<evidence type="ECO:0000256" key="4">
    <source>
        <dbReference type="ARBA" id="ARBA00022679"/>
    </source>
</evidence>
<dbReference type="EC" id="2.1.1.33" evidence="7"/>
<feature type="binding site" evidence="7">
    <location>
        <position position="85"/>
    </location>
    <ligand>
        <name>S-adenosyl-L-methionine</name>
        <dbReference type="ChEBI" id="CHEBI:59789"/>
    </ligand>
</feature>
<keyword evidence="9" id="KW-1185">Reference proteome</keyword>
<dbReference type="HAMAP" id="MF_01057">
    <property type="entry name" value="tRNA_methyltr_TrmB"/>
    <property type="match status" value="1"/>
</dbReference>
<keyword evidence="5 7" id="KW-0949">S-adenosyl-L-methionine</keyword>
<keyword evidence="3 7" id="KW-0489">Methyltransferase</keyword>